<dbReference type="EMBL" id="KN838629">
    <property type="protein sequence ID" value="KIK00301.1"/>
    <property type="molecule type" value="Genomic_DNA"/>
</dbReference>
<protein>
    <submittedName>
        <fullName evidence="1">Uncharacterized protein</fullName>
    </submittedName>
</protein>
<name>A0A0C9X5H6_9AGAR</name>
<proteinExistence type="predicted"/>
<evidence type="ECO:0000313" key="1">
    <source>
        <dbReference type="EMBL" id="KIK00301.1"/>
    </source>
</evidence>
<dbReference type="Proteomes" id="UP000054477">
    <property type="component" value="Unassembled WGS sequence"/>
</dbReference>
<organism evidence="1 2">
    <name type="scientific">Laccaria amethystina LaAM-08-1</name>
    <dbReference type="NCBI Taxonomy" id="1095629"/>
    <lineage>
        <taxon>Eukaryota</taxon>
        <taxon>Fungi</taxon>
        <taxon>Dikarya</taxon>
        <taxon>Basidiomycota</taxon>
        <taxon>Agaricomycotina</taxon>
        <taxon>Agaricomycetes</taxon>
        <taxon>Agaricomycetidae</taxon>
        <taxon>Agaricales</taxon>
        <taxon>Agaricineae</taxon>
        <taxon>Hydnangiaceae</taxon>
        <taxon>Laccaria</taxon>
    </lineage>
</organism>
<sequence>MGQTEASPANAPAAHLGSSYSDAMGLSQAVESVIWSFDAVSGTLYAHWVNTDYSLPTT</sequence>
<gene>
    <name evidence="1" type="ORF">K443DRAFT_100642</name>
</gene>
<reference evidence="1 2" key="1">
    <citation type="submission" date="2014-04" db="EMBL/GenBank/DDBJ databases">
        <authorList>
            <consortium name="DOE Joint Genome Institute"/>
            <person name="Kuo A."/>
            <person name="Kohler A."/>
            <person name="Nagy L.G."/>
            <person name="Floudas D."/>
            <person name="Copeland A."/>
            <person name="Barry K.W."/>
            <person name="Cichocki N."/>
            <person name="Veneault-Fourrey C."/>
            <person name="LaButti K."/>
            <person name="Lindquist E.A."/>
            <person name="Lipzen A."/>
            <person name="Lundell T."/>
            <person name="Morin E."/>
            <person name="Murat C."/>
            <person name="Sun H."/>
            <person name="Tunlid A."/>
            <person name="Henrissat B."/>
            <person name="Grigoriev I.V."/>
            <person name="Hibbett D.S."/>
            <person name="Martin F."/>
            <person name="Nordberg H.P."/>
            <person name="Cantor M.N."/>
            <person name="Hua S.X."/>
        </authorList>
    </citation>
    <scope>NUCLEOTIDE SEQUENCE [LARGE SCALE GENOMIC DNA]</scope>
    <source>
        <strain evidence="1 2">LaAM-08-1</strain>
    </source>
</reference>
<accession>A0A0C9X5H6</accession>
<dbReference type="OrthoDB" id="4584900at2759"/>
<dbReference type="HOGENOM" id="CLU_2979475_0_0_1"/>
<reference evidence="2" key="2">
    <citation type="submission" date="2015-01" db="EMBL/GenBank/DDBJ databases">
        <title>Evolutionary Origins and Diversification of the Mycorrhizal Mutualists.</title>
        <authorList>
            <consortium name="DOE Joint Genome Institute"/>
            <consortium name="Mycorrhizal Genomics Consortium"/>
            <person name="Kohler A."/>
            <person name="Kuo A."/>
            <person name="Nagy L.G."/>
            <person name="Floudas D."/>
            <person name="Copeland A."/>
            <person name="Barry K.W."/>
            <person name="Cichocki N."/>
            <person name="Veneault-Fourrey C."/>
            <person name="LaButti K."/>
            <person name="Lindquist E.A."/>
            <person name="Lipzen A."/>
            <person name="Lundell T."/>
            <person name="Morin E."/>
            <person name="Murat C."/>
            <person name="Riley R."/>
            <person name="Ohm R."/>
            <person name="Sun H."/>
            <person name="Tunlid A."/>
            <person name="Henrissat B."/>
            <person name="Grigoriev I.V."/>
            <person name="Hibbett D.S."/>
            <person name="Martin F."/>
        </authorList>
    </citation>
    <scope>NUCLEOTIDE SEQUENCE [LARGE SCALE GENOMIC DNA]</scope>
    <source>
        <strain evidence="2">LaAM-08-1</strain>
    </source>
</reference>
<keyword evidence="2" id="KW-1185">Reference proteome</keyword>
<evidence type="ECO:0000313" key="2">
    <source>
        <dbReference type="Proteomes" id="UP000054477"/>
    </source>
</evidence>
<dbReference type="AlphaFoldDB" id="A0A0C9X5H6"/>